<dbReference type="PANTHER" id="PTHR36932">
    <property type="entry name" value="CAPSULAR POLYSACCHARIDE BIOSYNTHESIS PROTEIN"/>
    <property type="match status" value="1"/>
</dbReference>
<name>N6ZX72_9RHOO</name>
<dbReference type="Gene3D" id="3.40.50.12780">
    <property type="entry name" value="N-terminal domain of ligase-like"/>
    <property type="match status" value="1"/>
</dbReference>
<comment type="caution">
    <text evidence="2">The sequence shown here is derived from an EMBL/GenBank/DDBJ whole genome shotgun (WGS) entry which is preliminary data.</text>
</comment>
<dbReference type="InterPro" id="IPR000873">
    <property type="entry name" value="AMP-dep_synth/lig_dom"/>
</dbReference>
<dbReference type="OrthoDB" id="580775at2"/>
<accession>N6ZX72</accession>
<keyword evidence="3" id="KW-1185">Reference proteome</keyword>
<sequence length="452" mass="50652">MSSYYTRFVSSILFPAQERIKKHDTVRVHRDMEASQWWPRERILDLQLERLQALLKDVAVHVPYYRELFARTGFDPAAARSVADLQALPFLTKAEIRAHSDTLRAEDAVGLARFNTGGSSGEPLIFFIGTERVTHDVAAKWRATRWWDVDIGDREIVVWGSPIELGTQDRVRLVRDALMRTELLPAFEMSDEKVDGFIARIRERRPKMLFGYPSAISHIALRAEQRGVRLDDLGIKVVFCTSERLYDHQRETISRLFGCPVANGYGGRDAGFIAHECPSGNMHVTAEDIVVEIIDEAGRVLPPGQSGEIVVTHLATRDYPFIRYRTGDIGTLGEDACPCGRGLPILKDIQGRSTDFVVAEDGTVLHGLSLIYILRDIPAVRAFKIVQETRSHTRALIVPEAGASTEGLDTTVIEGFRRRLGQGVEVSVEFVETIAAEKSGKFRYVVSHVAVR</sequence>
<dbReference type="InterPro" id="IPR042099">
    <property type="entry name" value="ANL_N_sf"/>
</dbReference>
<evidence type="ECO:0000313" key="2">
    <source>
        <dbReference type="EMBL" id="ENO98898.1"/>
    </source>
</evidence>
<protein>
    <submittedName>
        <fullName evidence="2">Capsular polysaccharide biosynthesis protein CapK</fullName>
    </submittedName>
</protein>
<organism evidence="2 3">
    <name type="scientific">Thauera phenylacetica B4P</name>
    <dbReference type="NCBI Taxonomy" id="1234382"/>
    <lineage>
        <taxon>Bacteria</taxon>
        <taxon>Pseudomonadati</taxon>
        <taxon>Pseudomonadota</taxon>
        <taxon>Betaproteobacteria</taxon>
        <taxon>Rhodocyclales</taxon>
        <taxon>Zoogloeaceae</taxon>
        <taxon>Thauera</taxon>
    </lineage>
</organism>
<dbReference type="Pfam" id="PF00501">
    <property type="entry name" value="AMP-binding"/>
    <property type="match status" value="1"/>
</dbReference>
<dbReference type="EMBL" id="AMXF01000003">
    <property type="protein sequence ID" value="ENO98898.1"/>
    <property type="molecule type" value="Genomic_DNA"/>
</dbReference>
<dbReference type="RefSeq" id="WP_004355686.1">
    <property type="nucleotide sequence ID" value="NZ_AMXF01000003.1"/>
</dbReference>
<evidence type="ECO:0000313" key="3">
    <source>
        <dbReference type="Proteomes" id="UP000013047"/>
    </source>
</evidence>
<dbReference type="Proteomes" id="UP000013047">
    <property type="component" value="Unassembled WGS sequence"/>
</dbReference>
<evidence type="ECO:0000259" key="1">
    <source>
        <dbReference type="Pfam" id="PF00501"/>
    </source>
</evidence>
<proteinExistence type="predicted"/>
<reference evidence="2 3" key="1">
    <citation type="submission" date="2012-09" db="EMBL/GenBank/DDBJ databases">
        <title>Draft Genome Sequences of 6 Strains from Genus Thauera.</title>
        <authorList>
            <person name="Liu B."/>
            <person name="Shapleigh J.P."/>
            <person name="Frostegard A.H."/>
        </authorList>
    </citation>
    <scope>NUCLEOTIDE SEQUENCE [LARGE SCALE GENOMIC DNA]</scope>
    <source>
        <strain evidence="2 3">B4P</strain>
    </source>
</reference>
<gene>
    <name evidence="2" type="ORF">C667_01503</name>
</gene>
<feature type="domain" description="AMP-dependent synthetase/ligase" evidence="1">
    <location>
        <begin position="197"/>
        <end position="312"/>
    </location>
</feature>
<dbReference type="PANTHER" id="PTHR36932:SF1">
    <property type="entry name" value="CAPSULAR POLYSACCHARIDE BIOSYNTHESIS PROTEIN"/>
    <property type="match status" value="1"/>
</dbReference>
<dbReference type="AlphaFoldDB" id="N6ZX72"/>
<dbReference type="InterPro" id="IPR053158">
    <property type="entry name" value="CapK_Type1_Caps_Biosynth"/>
</dbReference>
<dbReference type="SUPFAM" id="SSF56801">
    <property type="entry name" value="Acetyl-CoA synthetase-like"/>
    <property type="match status" value="1"/>
</dbReference>